<evidence type="ECO:0000256" key="3">
    <source>
        <dbReference type="ARBA" id="ARBA00022692"/>
    </source>
</evidence>
<gene>
    <name evidence="8" type="ORF">PYK22_00230</name>
</gene>
<feature type="transmembrane region" description="Helical" evidence="6">
    <location>
        <begin position="377"/>
        <end position="399"/>
    </location>
</feature>
<feature type="transmembrane region" description="Helical" evidence="6">
    <location>
        <begin position="25"/>
        <end position="43"/>
    </location>
</feature>
<dbReference type="PANTHER" id="PTHR42688">
    <property type="entry name" value="CONSERVED PROTEIN"/>
    <property type="match status" value="1"/>
</dbReference>
<dbReference type="InterPro" id="IPR036259">
    <property type="entry name" value="MFS_trans_sf"/>
</dbReference>
<evidence type="ECO:0000256" key="4">
    <source>
        <dbReference type="ARBA" id="ARBA00022989"/>
    </source>
</evidence>
<keyword evidence="3 6" id="KW-0812">Transmembrane</keyword>
<dbReference type="InterPro" id="IPR052425">
    <property type="entry name" value="Uncharacterized_MFS-type"/>
</dbReference>
<dbReference type="GO" id="GO:0005886">
    <property type="term" value="C:plasma membrane"/>
    <property type="evidence" value="ECO:0007669"/>
    <property type="project" value="UniProtKB-SubCell"/>
</dbReference>
<evidence type="ECO:0000256" key="5">
    <source>
        <dbReference type="ARBA" id="ARBA00023136"/>
    </source>
</evidence>
<evidence type="ECO:0000256" key="1">
    <source>
        <dbReference type="ARBA" id="ARBA00004651"/>
    </source>
</evidence>
<dbReference type="STRING" id="454194.PYK22_00230"/>
<keyword evidence="9" id="KW-1185">Reference proteome</keyword>
<keyword evidence="2" id="KW-1003">Cell membrane</keyword>
<feature type="transmembrane region" description="Helical" evidence="6">
    <location>
        <begin position="289"/>
        <end position="307"/>
    </location>
</feature>
<feature type="domain" description="Major facilitator superfamily (MFS) profile" evidence="7">
    <location>
        <begin position="26"/>
        <end position="400"/>
    </location>
</feature>
<dbReference type="PANTHER" id="PTHR42688:SF1">
    <property type="entry name" value="BLR5212 PROTEIN"/>
    <property type="match status" value="1"/>
</dbReference>
<dbReference type="InterPro" id="IPR011701">
    <property type="entry name" value="MFS"/>
</dbReference>
<feature type="transmembrane region" description="Helical" evidence="6">
    <location>
        <begin position="92"/>
        <end position="113"/>
    </location>
</feature>
<sequence length="405" mass="43259">MSGEVGQDLAASSAAERTATAKRSAIRFILLLGVVSLFADATYEGARSIAGPYLSLLGASATVVGFVAGFGEFAGYGLRLLSGYLSDRLHRYWTITFIGYAINLLAVPALALAHNWQAAAALLILERAGRAIRTPARDAMLSHAASETGRGWGFGVHEAMDQIGATFGPLVVALVLYLKNDYRLSFLILLAPALLSLATLTVARALYPRPQDLEPVTARLETQGLDRRFWIYLLAFALVAIGYADFSLIAYHFERTAVVSNGSIPLLYAVAMGIDALAALVLGRLFDRIGFTVLAASVLLAAMFAPLAFYGGFVWAALGVGLWGFGMGAQESLMRAAIADMVPPTRRGSAYGIFDAGYGFAWFLGSLLLGYLYDRSIFLLVTVSIIVQLLAVPLIIAALNEGEAR</sequence>
<feature type="transmembrane region" description="Helical" evidence="6">
    <location>
        <begin position="265"/>
        <end position="282"/>
    </location>
</feature>
<reference evidence="8 9" key="1">
    <citation type="submission" date="2013-12" db="EMBL/GenBank/DDBJ databases">
        <authorList>
            <person name="Stott M."/>
        </authorList>
    </citation>
    <scope>NUCLEOTIDE SEQUENCE [LARGE SCALE GENOMIC DNA]</scope>
    <source>
        <strain evidence="8 9">K22</strain>
    </source>
</reference>
<dbReference type="Proteomes" id="UP000031518">
    <property type="component" value="Unassembled WGS sequence"/>
</dbReference>
<dbReference type="Gene3D" id="1.20.1250.20">
    <property type="entry name" value="MFS general substrate transporter like domains"/>
    <property type="match status" value="2"/>
</dbReference>
<keyword evidence="4 6" id="KW-1133">Transmembrane helix</keyword>
<proteinExistence type="predicted"/>
<dbReference type="CDD" id="cd17370">
    <property type="entry name" value="MFS_MJ1317_like"/>
    <property type="match status" value="1"/>
</dbReference>
<dbReference type="PROSITE" id="PS50850">
    <property type="entry name" value="MFS"/>
    <property type="match status" value="1"/>
</dbReference>
<dbReference type="Pfam" id="PF07690">
    <property type="entry name" value="MFS_1"/>
    <property type="match status" value="1"/>
</dbReference>
<evidence type="ECO:0000259" key="7">
    <source>
        <dbReference type="PROSITE" id="PS50850"/>
    </source>
</evidence>
<reference evidence="8 9" key="2">
    <citation type="submission" date="2015-01" db="EMBL/GenBank/DDBJ databases">
        <title>Complete genome sequence of Pyrinomonas methylaliphatogenes type strain K22T.</title>
        <authorList>
            <person name="Lee K.C.Y."/>
            <person name="Power J.F."/>
            <person name="Dunfield P.F."/>
            <person name="Morgan X.C."/>
            <person name="Huttenhower C."/>
            <person name="Stott M.B."/>
        </authorList>
    </citation>
    <scope>NUCLEOTIDE SEQUENCE [LARGE SCALE GENOMIC DNA]</scope>
    <source>
        <strain evidence="8 9">K22</strain>
    </source>
</reference>
<dbReference type="SUPFAM" id="SSF103473">
    <property type="entry name" value="MFS general substrate transporter"/>
    <property type="match status" value="1"/>
</dbReference>
<comment type="subcellular location">
    <subcellularLocation>
        <location evidence="1">Cell membrane</location>
        <topology evidence="1">Multi-pass membrane protein</topology>
    </subcellularLocation>
</comment>
<dbReference type="EMBL" id="CBXV010000001">
    <property type="protein sequence ID" value="CDM64237.1"/>
    <property type="molecule type" value="Genomic_DNA"/>
</dbReference>
<organism evidence="8 9">
    <name type="scientific">Pyrinomonas methylaliphatogenes</name>
    <dbReference type="NCBI Taxonomy" id="454194"/>
    <lineage>
        <taxon>Bacteria</taxon>
        <taxon>Pseudomonadati</taxon>
        <taxon>Acidobacteriota</taxon>
        <taxon>Blastocatellia</taxon>
        <taxon>Blastocatellales</taxon>
        <taxon>Pyrinomonadaceae</taxon>
        <taxon>Pyrinomonas</taxon>
    </lineage>
</organism>
<evidence type="ECO:0000256" key="2">
    <source>
        <dbReference type="ARBA" id="ARBA00022475"/>
    </source>
</evidence>
<dbReference type="OrthoDB" id="9803985at2"/>
<evidence type="ECO:0000313" key="9">
    <source>
        <dbReference type="Proteomes" id="UP000031518"/>
    </source>
</evidence>
<dbReference type="RefSeq" id="WP_083437491.1">
    <property type="nucleotide sequence ID" value="NZ_CBXV010000001.1"/>
</dbReference>
<protein>
    <submittedName>
        <fullName evidence="8">Major Facilitator Superfamily transporter</fullName>
    </submittedName>
</protein>
<dbReference type="AlphaFoldDB" id="A0A0B6WU74"/>
<feature type="transmembrane region" description="Helical" evidence="6">
    <location>
        <begin position="350"/>
        <end position="371"/>
    </location>
</feature>
<name>A0A0B6WU74_9BACT</name>
<feature type="transmembrane region" description="Helical" evidence="6">
    <location>
        <begin position="49"/>
        <end position="71"/>
    </location>
</feature>
<dbReference type="GO" id="GO:0022857">
    <property type="term" value="F:transmembrane transporter activity"/>
    <property type="evidence" value="ECO:0007669"/>
    <property type="project" value="InterPro"/>
</dbReference>
<evidence type="ECO:0000313" key="8">
    <source>
        <dbReference type="EMBL" id="CDM64237.1"/>
    </source>
</evidence>
<accession>A0A0B6WU74</accession>
<evidence type="ECO:0000256" key="6">
    <source>
        <dbReference type="SAM" id="Phobius"/>
    </source>
</evidence>
<dbReference type="InterPro" id="IPR020846">
    <property type="entry name" value="MFS_dom"/>
</dbReference>
<feature type="transmembrane region" description="Helical" evidence="6">
    <location>
        <begin position="229"/>
        <end position="253"/>
    </location>
</feature>
<feature type="transmembrane region" description="Helical" evidence="6">
    <location>
        <begin position="184"/>
        <end position="207"/>
    </location>
</feature>
<keyword evidence="5 6" id="KW-0472">Membrane</keyword>